<evidence type="ECO:0000256" key="4">
    <source>
        <dbReference type="ARBA" id="ARBA00023163"/>
    </source>
</evidence>
<dbReference type="Gene3D" id="1.10.10.10">
    <property type="entry name" value="Winged helix-like DNA-binding domain superfamily/Winged helix DNA-binding domain"/>
    <property type="match status" value="1"/>
</dbReference>
<evidence type="ECO:0000256" key="2">
    <source>
        <dbReference type="ARBA" id="ARBA00023015"/>
    </source>
</evidence>
<dbReference type="Proteomes" id="UP000319976">
    <property type="component" value="Chromosome"/>
</dbReference>
<evidence type="ECO:0000259" key="5">
    <source>
        <dbReference type="Pfam" id="PF04542"/>
    </source>
</evidence>
<feature type="domain" description="RNA polymerase sigma factor 70 region 4 type 2" evidence="6">
    <location>
        <begin position="125"/>
        <end position="178"/>
    </location>
</feature>
<evidence type="ECO:0000313" key="8">
    <source>
        <dbReference type="Proteomes" id="UP000319976"/>
    </source>
</evidence>
<dbReference type="InterPro" id="IPR007627">
    <property type="entry name" value="RNA_pol_sigma70_r2"/>
</dbReference>
<keyword evidence="4" id="KW-0804">Transcription</keyword>
<dbReference type="InterPro" id="IPR013325">
    <property type="entry name" value="RNA_pol_sigma_r2"/>
</dbReference>
<dbReference type="SUPFAM" id="SSF88659">
    <property type="entry name" value="Sigma3 and sigma4 domains of RNA polymerase sigma factors"/>
    <property type="match status" value="1"/>
</dbReference>
<organism evidence="7 8">
    <name type="scientific">Calycomorphotria hydatis</name>
    <dbReference type="NCBI Taxonomy" id="2528027"/>
    <lineage>
        <taxon>Bacteria</taxon>
        <taxon>Pseudomonadati</taxon>
        <taxon>Planctomycetota</taxon>
        <taxon>Planctomycetia</taxon>
        <taxon>Planctomycetales</taxon>
        <taxon>Planctomycetaceae</taxon>
        <taxon>Calycomorphotria</taxon>
    </lineage>
</organism>
<feature type="domain" description="RNA polymerase sigma-70 region 2" evidence="5">
    <location>
        <begin position="30"/>
        <end position="96"/>
    </location>
</feature>
<dbReference type="GO" id="GO:0006352">
    <property type="term" value="P:DNA-templated transcription initiation"/>
    <property type="evidence" value="ECO:0007669"/>
    <property type="project" value="InterPro"/>
</dbReference>
<keyword evidence="2" id="KW-0805">Transcription regulation</keyword>
<dbReference type="InterPro" id="IPR013324">
    <property type="entry name" value="RNA_pol_sigma_r3/r4-like"/>
</dbReference>
<dbReference type="GO" id="GO:0016987">
    <property type="term" value="F:sigma factor activity"/>
    <property type="evidence" value="ECO:0007669"/>
    <property type="project" value="UniProtKB-KW"/>
</dbReference>
<dbReference type="InterPro" id="IPR036388">
    <property type="entry name" value="WH-like_DNA-bd_sf"/>
</dbReference>
<protein>
    <submittedName>
        <fullName evidence="7">ECF RNA polymerase sigma factor RpoE</fullName>
    </submittedName>
</protein>
<accession>A0A517T6L0</accession>
<evidence type="ECO:0000256" key="3">
    <source>
        <dbReference type="ARBA" id="ARBA00023082"/>
    </source>
</evidence>
<dbReference type="EMBL" id="CP036316">
    <property type="protein sequence ID" value="QDT64009.1"/>
    <property type="molecule type" value="Genomic_DNA"/>
</dbReference>
<dbReference type="Pfam" id="PF04542">
    <property type="entry name" value="Sigma70_r2"/>
    <property type="match status" value="1"/>
</dbReference>
<dbReference type="NCBIfam" id="TIGR02937">
    <property type="entry name" value="sigma70-ECF"/>
    <property type="match status" value="1"/>
</dbReference>
<proteinExistence type="inferred from homology"/>
<evidence type="ECO:0000256" key="1">
    <source>
        <dbReference type="ARBA" id="ARBA00010641"/>
    </source>
</evidence>
<sequence length="194" mass="21950">MNFSSTTTQSFPAGDTQLTDDRHGRFLTLFGQAYQPIYAVVLALLGHREDARDTMQEVALVLWRKFDEFDPSQSFARWGVGVARNVARNAVRRKRKRAGYGLSDETLKKLTQTQSGHHELLELRREQLSDCLDRLPESDRDLIWQAYGGEVTVPEIAREMGKPASTLYSRLTTLRRKLYECINRGLGLSSAGSA</sequence>
<name>A0A517T6L0_9PLAN</name>
<dbReference type="InterPro" id="IPR013249">
    <property type="entry name" value="RNA_pol_sigma70_r4_t2"/>
</dbReference>
<dbReference type="InterPro" id="IPR014331">
    <property type="entry name" value="RNA_pol_sigma70_ECF_RHOBA"/>
</dbReference>
<dbReference type="NCBIfam" id="TIGR02989">
    <property type="entry name" value="Sig-70_gvs1"/>
    <property type="match status" value="1"/>
</dbReference>
<keyword evidence="8" id="KW-1185">Reference proteome</keyword>
<dbReference type="Gene3D" id="1.10.1740.10">
    <property type="match status" value="1"/>
</dbReference>
<dbReference type="KEGG" id="chya:V22_12390"/>
<dbReference type="AlphaFoldDB" id="A0A517T6L0"/>
<dbReference type="PANTHER" id="PTHR43133:SF51">
    <property type="entry name" value="RNA POLYMERASE SIGMA FACTOR"/>
    <property type="match status" value="1"/>
</dbReference>
<dbReference type="Pfam" id="PF08281">
    <property type="entry name" value="Sigma70_r4_2"/>
    <property type="match status" value="1"/>
</dbReference>
<evidence type="ECO:0000259" key="6">
    <source>
        <dbReference type="Pfam" id="PF08281"/>
    </source>
</evidence>
<dbReference type="InterPro" id="IPR014284">
    <property type="entry name" value="RNA_pol_sigma-70_dom"/>
</dbReference>
<reference evidence="7 8" key="1">
    <citation type="submission" date="2019-02" db="EMBL/GenBank/DDBJ databases">
        <title>Deep-cultivation of Planctomycetes and their phenomic and genomic characterization uncovers novel biology.</title>
        <authorList>
            <person name="Wiegand S."/>
            <person name="Jogler M."/>
            <person name="Boedeker C."/>
            <person name="Pinto D."/>
            <person name="Vollmers J."/>
            <person name="Rivas-Marin E."/>
            <person name="Kohn T."/>
            <person name="Peeters S.H."/>
            <person name="Heuer A."/>
            <person name="Rast P."/>
            <person name="Oberbeckmann S."/>
            <person name="Bunk B."/>
            <person name="Jeske O."/>
            <person name="Meyerdierks A."/>
            <person name="Storesund J.E."/>
            <person name="Kallscheuer N."/>
            <person name="Luecker S."/>
            <person name="Lage O.M."/>
            <person name="Pohl T."/>
            <person name="Merkel B.J."/>
            <person name="Hornburger P."/>
            <person name="Mueller R.-W."/>
            <person name="Bruemmer F."/>
            <person name="Labrenz M."/>
            <person name="Spormann A.M."/>
            <person name="Op den Camp H."/>
            <person name="Overmann J."/>
            <person name="Amann R."/>
            <person name="Jetten M.S.M."/>
            <person name="Mascher T."/>
            <person name="Medema M.H."/>
            <person name="Devos D.P."/>
            <person name="Kaster A.-K."/>
            <person name="Ovreas L."/>
            <person name="Rohde M."/>
            <person name="Galperin M.Y."/>
            <person name="Jogler C."/>
        </authorList>
    </citation>
    <scope>NUCLEOTIDE SEQUENCE [LARGE SCALE GENOMIC DNA]</scope>
    <source>
        <strain evidence="7 8">V22</strain>
    </source>
</reference>
<dbReference type="PANTHER" id="PTHR43133">
    <property type="entry name" value="RNA POLYMERASE ECF-TYPE SIGMA FACTO"/>
    <property type="match status" value="1"/>
</dbReference>
<evidence type="ECO:0000313" key="7">
    <source>
        <dbReference type="EMBL" id="QDT64009.1"/>
    </source>
</evidence>
<dbReference type="InterPro" id="IPR039425">
    <property type="entry name" value="RNA_pol_sigma-70-like"/>
</dbReference>
<gene>
    <name evidence="7" type="primary">rpoE_5</name>
    <name evidence="7" type="ORF">V22_12390</name>
</gene>
<keyword evidence="3" id="KW-0731">Sigma factor</keyword>
<dbReference type="RefSeq" id="WP_231734185.1">
    <property type="nucleotide sequence ID" value="NZ_CP036316.1"/>
</dbReference>
<dbReference type="GO" id="GO:0003677">
    <property type="term" value="F:DNA binding"/>
    <property type="evidence" value="ECO:0007669"/>
    <property type="project" value="InterPro"/>
</dbReference>
<dbReference type="SUPFAM" id="SSF88946">
    <property type="entry name" value="Sigma2 domain of RNA polymerase sigma factors"/>
    <property type="match status" value="1"/>
</dbReference>
<comment type="similarity">
    <text evidence="1">Belongs to the sigma-70 factor family. ECF subfamily.</text>
</comment>